<keyword evidence="1 4" id="KW-0663">Pyridoxal phosphate</keyword>
<evidence type="ECO:0000256" key="3">
    <source>
        <dbReference type="PIRSR" id="PIRSR000390-1"/>
    </source>
</evidence>
<evidence type="ECO:0000256" key="1">
    <source>
        <dbReference type="ARBA" id="ARBA00022898"/>
    </source>
</evidence>
<dbReference type="InterPro" id="IPR015422">
    <property type="entry name" value="PyrdxlP-dep_Trfase_small"/>
</dbReference>
<dbReference type="Proteomes" id="UP000000249">
    <property type="component" value="Chromosome 1"/>
</dbReference>
<protein>
    <submittedName>
        <fullName evidence="6">Perosamine synthase</fullName>
    </submittedName>
</protein>
<evidence type="ECO:0000313" key="7">
    <source>
        <dbReference type="Proteomes" id="UP000000249"/>
    </source>
</evidence>
<dbReference type="KEGG" id="vcr:VC395_0276"/>
<dbReference type="OrthoDB" id="9804264at2"/>
<proteinExistence type="inferred from homology"/>
<evidence type="ECO:0000256" key="2">
    <source>
        <dbReference type="ARBA" id="ARBA00037999"/>
    </source>
</evidence>
<dbReference type="PANTHER" id="PTHR30244">
    <property type="entry name" value="TRANSAMINASE"/>
    <property type="match status" value="1"/>
</dbReference>
<comment type="similarity">
    <text evidence="2 5">Belongs to the DegT/DnrJ/EryC1 family.</text>
</comment>
<dbReference type="Gene3D" id="3.90.1150.10">
    <property type="entry name" value="Aspartate Aminotransferase, domain 1"/>
    <property type="match status" value="1"/>
</dbReference>
<dbReference type="CDD" id="cd00616">
    <property type="entry name" value="AHBA_syn"/>
    <property type="match status" value="1"/>
</dbReference>
<dbReference type="AlphaFoldDB" id="A0A0H3AG52"/>
<dbReference type="RefSeq" id="WP_000613529.1">
    <property type="nucleotide sequence ID" value="NC_009457.1"/>
</dbReference>
<feature type="active site" description="Proton acceptor" evidence="3">
    <location>
        <position position="181"/>
    </location>
</feature>
<dbReference type="Pfam" id="PF01041">
    <property type="entry name" value="DegT_DnrJ_EryC1"/>
    <property type="match status" value="1"/>
</dbReference>
<dbReference type="GO" id="GO:0008483">
    <property type="term" value="F:transaminase activity"/>
    <property type="evidence" value="ECO:0007669"/>
    <property type="project" value="TreeGrafter"/>
</dbReference>
<dbReference type="GO" id="GO:0000271">
    <property type="term" value="P:polysaccharide biosynthetic process"/>
    <property type="evidence" value="ECO:0007669"/>
    <property type="project" value="TreeGrafter"/>
</dbReference>
<feature type="modified residue" description="N6-(pyridoxal phosphate)lysine" evidence="4">
    <location>
        <position position="181"/>
    </location>
</feature>
<dbReference type="KEGG" id="vco:VC0395_A2624"/>
<dbReference type="FunFam" id="3.90.1150.10:FF:000148">
    <property type="entry name" value="Perosamine synthase"/>
    <property type="match status" value="1"/>
</dbReference>
<dbReference type="Gene3D" id="3.40.640.10">
    <property type="entry name" value="Type I PLP-dependent aspartate aminotransferase-like (Major domain)"/>
    <property type="match status" value="1"/>
</dbReference>
<organism evidence="6 7">
    <name type="scientific">Vibrio cholerae serotype O1 (strain ATCC 39541 / Classical Ogawa 395 / O395)</name>
    <dbReference type="NCBI Taxonomy" id="345073"/>
    <lineage>
        <taxon>Bacteria</taxon>
        <taxon>Pseudomonadati</taxon>
        <taxon>Pseudomonadota</taxon>
        <taxon>Gammaproteobacteria</taxon>
        <taxon>Vibrionales</taxon>
        <taxon>Vibrionaceae</taxon>
        <taxon>Vibrio</taxon>
    </lineage>
</organism>
<dbReference type="PATRIC" id="fig|345073.21.peg.264"/>
<dbReference type="PANTHER" id="PTHR30244:SF34">
    <property type="entry name" value="DTDP-4-AMINO-4,6-DIDEOXYGALACTOSE TRANSAMINASE"/>
    <property type="match status" value="1"/>
</dbReference>
<dbReference type="InterPro" id="IPR015424">
    <property type="entry name" value="PyrdxlP-dep_Trfase"/>
</dbReference>
<dbReference type="eggNOG" id="COG0399">
    <property type="taxonomic scope" value="Bacteria"/>
</dbReference>
<dbReference type="GO" id="GO:0030170">
    <property type="term" value="F:pyridoxal phosphate binding"/>
    <property type="evidence" value="ECO:0007669"/>
    <property type="project" value="TreeGrafter"/>
</dbReference>
<evidence type="ECO:0000256" key="4">
    <source>
        <dbReference type="PIRSR" id="PIRSR000390-2"/>
    </source>
</evidence>
<accession>A0A0H3AG52</accession>
<dbReference type="PIRSF" id="PIRSF000390">
    <property type="entry name" value="PLP_StrS"/>
    <property type="match status" value="1"/>
</dbReference>
<dbReference type="InterPro" id="IPR015421">
    <property type="entry name" value="PyrdxlP-dep_Trfase_major"/>
</dbReference>
<reference evidence="6 7" key="1">
    <citation type="submission" date="2007-03" db="EMBL/GenBank/DDBJ databases">
        <authorList>
            <person name="Heidelberg J."/>
        </authorList>
    </citation>
    <scope>NUCLEOTIDE SEQUENCE [LARGE SCALE GENOMIC DNA]</scope>
    <source>
        <strain evidence="7">ATCC 39541 / Classical Ogawa 395 / O395</strain>
    </source>
</reference>
<dbReference type="EMBL" id="CP000627">
    <property type="protein sequence ID" value="ABQ19842.1"/>
    <property type="molecule type" value="Genomic_DNA"/>
</dbReference>
<gene>
    <name evidence="6" type="primary">rfbE</name>
    <name evidence="6" type="ordered locus">VC0395_A2624</name>
</gene>
<dbReference type="InterPro" id="IPR000653">
    <property type="entry name" value="DegT/StrS_aminotransferase"/>
</dbReference>
<name>A0A0H3AG52_VIBC3</name>
<dbReference type="SUPFAM" id="SSF53383">
    <property type="entry name" value="PLP-dependent transferases"/>
    <property type="match status" value="1"/>
</dbReference>
<evidence type="ECO:0000313" key="6">
    <source>
        <dbReference type="EMBL" id="ABQ19842.1"/>
    </source>
</evidence>
<sequence length="367" mass="41096">MIPVYEPSLDGNERKYLNDCIDSGWVSSRGKYIDRFETEFAEFLKVKHATTVSNGTVALHLAMSALGITQGDEVIVPTFTYVASVNTIVQCGALPVFAEIEGESLQVSVEDVKRKINKKTKAVMAVHIYGQACDIQSLRDLCDEHGLYLIEDCAEAIGTAVNGKKVGTFGDVSTFSFFGNKTITSGEGGMVVSNSDIIIDKCLRLKNQGVVAGKRYWHDLVAYNYRMTNLCAAIGVAQLERVDKIIKRKRDIAEIYRSELAGLPMQVHKESNGTFHSYWLTSIILDQEFEVHRDGLMTFLENNDIESRPFFYPAHTLPMYEHLAEKTAFPLSNSYSHRGINLPSWPGLCDDQVKEICNCIKNYFNCI</sequence>
<evidence type="ECO:0000256" key="5">
    <source>
        <dbReference type="RuleBase" id="RU004508"/>
    </source>
</evidence>